<proteinExistence type="predicted"/>
<evidence type="ECO:0000313" key="8">
    <source>
        <dbReference type="EMBL" id="GAA3974181.1"/>
    </source>
</evidence>
<accession>A0ABP7Q0I4</accession>
<evidence type="ECO:0000313" key="9">
    <source>
        <dbReference type="Proteomes" id="UP001501337"/>
    </source>
</evidence>
<comment type="caution">
    <text evidence="8">The sequence shown here is derived from an EMBL/GenBank/DDBJ whole genome shotgun (WGS) entry which is preliminary data.</text>
</comment>
<evidence type="ECO:0000256" key="6">
    <source>
        <dbReference type="SAM" id="Phobius"/>
    </source>
</evidence>
<keyword evidence="5 6" id="KW-0472">Membrane</keyword>
<dbReference type="Gene3D" id="1.20.81.30">
    <property type="entry name" value="Type II secretion system (T2SS), domain F"/>
    <property type="match status" value="1"/>
</dbReference>
<feature type="transmembrane region" description="Helical" evidence="6">
    <location>
        <begin position="172"/>
        <end position="191"/>
    </location>
</feature>
<protein>
    <recommendedName>
        <fullName evidence="7">Type II secretion system protein GspF domain-containing protein</fullName>
    </recommendedName>
</protein>
<feature type="domain" description="Type II secretion system protein GspF" evidence="7">
    <location>
        <begin position="225"/>
        <end position="283"/>
    </location>
</feature>
<name>A0ABP7Q0I4_9GAMM</name>
<evidence type="ECO:0000256" key="2">
    <source>
        <dbReference type="ARBA" id="ARBA00022475"/>
    </source>
</evidence>
<keyword evidence="4 6" id="KW-1133">Transmembrane helix</keyword>
<keyword evidence="9" id="KW-1185">Reference proteome</keyword>
<evidence type="ECO:0000256" key="3">
    <source>
        <dbReference type="ARBA" id="ARBA00022692"/>
    </source>
</evidence>
<dbReference type="Pfam" id="PF00482">
    <property type="entry name" value="T2SSF"/>
    <property type="match status" value="1"/>
</dbReference>
<keyword evidence="2" id="KW-1003">Cell membrane</keyword>
<feature type="transmembrane region" description="Helical" evidence="6">
    <location>
        <begin position="139"/>
        <end position="160"/>
    </location>
</feature>
<organism evidence="8 9">
    <name type="scientific">Allohahella marinimesophila</name>
    <dbReference type="NCBI Taxonomy" id="1054972"/>
    <lineage>
        <taxon>Bacteria</taxon>
        <taxon>Pseudomonadati</taxon>
        <taxon>Pseudomonadota</taxon>
        <taxon>Gammaproteobacteria</taxon>
        <taxon>Oceanospirillales</taxon>
        <taxon>Hahellaceae</taxon>
        <taxon>Allohahella</taxon>
    </lineage>
</organism>
<dbReference type="Proteomes" id="UP001501337">
    <property type="component" value="Unassembled WGS sequence"/>
</dbReference>
<evidence type="ECO:0000256" key="4">
    <source>
        <dbReference type="ARBA" id="ARBA00022989"/>
    </source>
</evidence>
<dbReference type="EMBL" id="BAABBO010000018">
    <property type="protein sequence ID" value="GAA3974181.1"/>
    <property type="molecule type" value="Genomic_DNA"/>
</dbReference>
<dbReference type="InterPro" id="IPR042094">
    <property type="entry name" value="T2SS_GspF_sf"/>
</dbReference>
<evidence type="ECO:0000256" key="1">
    <source>
        <dbReference type="ARBA" id="ARBA00004651"/>
    </source>
</evidence>
<keyword evidence="3 6" id="KW-0812">Transmembrane</keyword>
<dbReference type="InterPro" id="IPR018076">
    <property type="entry name" value="T2SS_GspF_dom"/>
</dbReference>
<evidence type="ECO:0000256" key="5">
    <source>
        <dbReference type="ARBA" id="ARBA00023136"/>
    </source>
</evidence>
<feature type="transmembrane region" description="Helical" evidence="6">
    <location>
        <begin position="321"/>
        <end position="341"/>
    </location>
</feature>
<sequence>MTKQRLPSAALLAKLSRILAKMDLTIMQVNMWAQSLPGNRALLFAEIAGRLAGGSGFPAVFEEVLDVVPKCYHRGLKALANKVKSAPETALLTHFEASDLFVEWELRFIRFGLASGRVVEVFARICDHHTILASTGRSLFFGFWLLWLGVTLLLPFILLIPGGSAAGDHLSALGILHAVLLLLGLPVYTWLVRSWIRPDARVWRALNFLPLFRQTQGSRSLYHYLLNLGLCIQAGIQLKRALSLSADAETTAVLREKYKLVSADVSLGHPLSIAFQRSGVLQDTLLMVDASQLKKSKLWEPGVTDIVKASYSELLKRTRPAILALVAVGGLAIVTAGHYLIYQILR</sequence>
<evidence type="ECO:0000259" key="7">
    <source>
        <dbReference type="Pfam" id="PF00482"/>
    </source>
</evidence>
<reference evidence="9" key="1">
    <citation type="journal article" date="2019" name="Int. J. Syst. Evol. Microbiol.">
        <title>The Global Catalogue of Microorganisms (GCM) 10K type strain sequencing project: providing services to taxonomists for standard genome sequencing and annotation.</title>
        <authorList>
            <consortium name="The Broad Institute Genomics Platform"/>
            <consortium name="The Broad Institute Genome Sequencing Center for Infectious Disease"/>
            <person name="Wu L."/>
            <person name="Ma J."/>
        </authorList>
    </citation>
    <scope>NUCLEOTIDE SEQUENCE [LARGE SCALE GENOMIC DNA]</scope>
    <source>
        <strain evidence="9">JCM 17555</strain>
    </source>
</reference>
<dbReference type="RefSeq" id="WP_344808631.1">
    <property type="nucleotide sequence ID" value="NZ_BAABBO010000018.1"/>
</dbReference>
<gene>
    <name evidence="8" type="ORF">GCM10022278_34070</name>
</gene>
<comment type="subcellular location">
    <subcellularLocation>
        <location evidence="1">Cell membrane</location>
        <topology evidence="1">Multi-pass membrane protein</topology>
    </subcellularLocation>
</comment>